<evidence type="ECO:0000313" key="1">
    <source>
        <dbReference type="EMBL" id="RNG34667.1"/>
    </source>
</evidence>
<gene>
    <name evidence="1" type="ORF">EEJ42_04790</name>
</gene>
<dbReference type="AlphaFoldDB" id="A0A3M8WY10"/>
<accession>A0A3M8WY10</accession>
<dbReference type="Proteomes" id="UP000275401">
    <property type="component" value="Unassembled WGS sequence"/>
</dbReference>
<protein>
    <submittedName>
        <fullName evidence="1">Uncharacterized protein</fullName>
    </submittedName>
</protein>
<comment type="caution">
    <text evidence="1">The sequence shown here is derived from an EMBL/GenBank/DDBJ whole genome shotgun (WGS) entry which is preliminary data.</text>
</comment>
<sequence>MRWRLLMSLGAWVAQIAAIILAAQLHTERCTGRPMYDSAIECAARTRSRYRFFSGTRFMLSDEFGRRFGSALA</sequence>
<proteinExistence type="predicted"/>
<organism evidence="1 2">
    <name type="scientific">Streptomyces botrytidirepellens</name>
    <dbReference type="NCBI Taxonomy" id="2486417"/>
    <lineage>
        <taxon>Bacteria</taxon>
        <taxon>Bacillati</taxon>
        <taxon>Actinomycetota</taxon>
        <taxon>Actinomycetes</taxon>
        <taxon>Kitasatosporales</taxon>
        <taxon>Streptomycetaceae</taxon>
        <taxon>Streptomyces</taxon>
    </lineage>
</organism>
<evidence type="ECO:0000313" key="2">
    <source>
        <dbReference type="Proteomes" id="UP000275401"/>
    </source>
</evidence>
<reference evidence="1 2" key="1">
    <citation type="submission" date="2018-11" db="EMBL/GenBank/DDBJ databases">
        <title>The Potential of Streptomyces as Biocontrol Agents against the Tomato grey mould, Botrytis cinerea (Gray mold) Frontiers in Microbiology.</title>
        <authorList>
            <person name="Li D."/>
        </authorList>
    </citation>
    <scope>NUCLEOTIDE SEQUENCE [LARGE SCALE GENOMIC DNA]</scope>
    <source>
        <strain evidence="1 2">NEAU-LD23</strain>
    </source>
</reference>
<keyword evidence="2" id="KW-1185">Reference proteome</keyword>
<dbReference type="EMBL" id="RIBZ01000066">
    <property type="protein sequence ID" value="RNG34667.1"/>
    <property type="molecule type" value="Genomic_DNA"/>
</dbReference>
<name>A0A3M8WY10_9ACTN</name>